<dbReference type="Proteomes" id="UP000269721">
    <property type="component" value="Unassembled WGS sequence"/>
</dbReference>
<sequence length="312" mass="33472">MEKVTSRSTRSRSRAASTAPDLGAGTDGDGESWQTRILKPSARTSRRHAQQPLESKNNYIAPDSEQRAASMAQVLGDRVPDASSFAVPSLSAMTITPATASGGPLSRPARSATAALTSDKPTLRRSRGSNSRNGAEHVEENMDDAAADDGAEVEPTEDFFVDEGVVAAQSSLKSISDAAGSPQTSATQPPADPPALSAALAPTVSTTASDPPIRPRAYRSLSAPSLSSARFRAPEGSADTFKEVAPLWREVKLKEDALEDAKREIQKRDDVIYALRNGFPAFIKMMQGDPQAPEEQDARNRFFDEKDRKMQE</sequence>
<feature type="compositionally biased region" description="Low complexity" evidence="1">
    <location>
        <begin position="218"/>
        <end position="231"/>
    </location>
</feature>
<feature type="compositionally biased region" description="Basic and acidic residues" evidence="1">
    <location>
        <begin position="296"/>
        <end position="312"/>
    </location>
</feature>
<proteinExistence type="predicted"/>
<feature type="region of interest" description="Disordered" evidence="1">
    <location>
        <begin position="95"/>
        <end position="238"/>
    </location>
</feature>
<protein>
    <submittedName>
        <fullName evidence="2">Uncharacterized protein</fullName>
    </submittedName>
</protein>
<organism evidence="2 3">
    <name type="scientific">Blyttiomyces helicus</name>
    <dbReference type="NCBI Taxonomy" id="388810"/>
    <lineage>
        <taxon>Eukaryota</taxon>
        <taxon>Fungi</taxon>
        <taxon>Fungi incertae sedis</taxon>
        <taxon>Chytridiomycota</taxon>
        <taxon>Chytridiomycota incertae sedis</taxon>
        <taxon>Chytridiomycetes</taxon>
        <taxon>Chytridiomycetes incertae sedis</taxon>
        <taxon>Blyttiomyces</taxon>
    </lineage>
</organism>
<evidence type="ECO:0000313" key="3">
    <source>
        <dbReference type="Proteomes" id="UP000269721"/>
    </source>
</evidence>
<reference evidence="3" key="1">
    <citation type="journal article" date="2018" name="Nat. Microbiol.">
        <title>Leveraging single-cell genomics to expand the fungal tree of life.</title>
        <authorList>
            <person name="Ahrendt S.R."/>
            <person name="Quandt C.A."/>
            <person name="Ciobanu D."/>
            <person name="Clum A."/>
            <person name="Salamov A."/>
            <person name="Andreopoulos B."/>
            <person name="Cheng J.F."/>
            <person name="Woyke T."/>
            <person name="Pelin A."/>
            <person name="Henrissat B."/>
            <person name="Reynolds N.K."/>
            <person name="Benny G.L."/>
            <person name="Smith M.E."/>
            <person name="James T.Y."/>
            <person name="Grigoriev I.V."/>
        </authorList>
    </citation>
    <scope>NUCLEOTIDE SEQUENCE [LARGE SCALE GENOMIC DNA]</scope>
</reference>
<keyword evidence="3" id="KW-1185">Reference proteome</keyword>
<gene>
    <name evidence="2" type="ORF">BDK51DRAFT_51719</name>
</gene>
<evidence type="ECO:0000313" key="2">
    <source>
        <dbReference type="EMBL" id="RKO92288.1"/>
    </source>
</evidence>
<feature type="region of interest" description="Disordered" evidence="1">
    <location>
        <begin position="1"/>
        <end position="75"/>
    </location>
</feature>
<feature type="region of interest" description="Disordered" evidence="1">
    <location>
        <begin position="288"/>
        <end position="312"/>
    </location>
</feature>
<evidence type="ECO:0000256" key="1">
    <source>
        <dbReference type="SAM" id="MobiDB-lite"/>
    </source>
</evidence>
<feature type="compositionally biased region" description="Acidic residues" evidence="1">
    <location>
        <begin position="141"/>
        <end position="161"/>
    </location>
</feature>
<feature type="compositionally biased region" description="Low complexity" evidence="1">
    <location>
        <begin position="194"/>
        <end position="209"/>
    </location>
</feature>
<dbReference type="EMBL" id="KZ994699">
    <property type="protein sequence ID" value="RKO92288.1"/>
    <property type="molecule type" value="Genomic_DNA"/>
</dbReference>
<name>A0A4P9WL24_9FUNG</name>
<accession>A0A4P9WL24</accession>
<dbReference type="AlphaFoldDB" id="A0A4P9WL24"/>